<feature type="transmembrane region" description="Helical" evidence="2">
    <location>
        <begin position="164"/>
        <end position="184"/>
    </location>
</feature>
<comment type="caution">
    <text evidence="5">The sequence shown here is derived from an EMBL/GenBank/DDBJ whole genome shotgun (WGS) entry which is preliminary data.</text>
</comment>
<dbReference type="RefSeq" id="WP_119533590.1">
    <property type="nucleotide sequence ID" value="NZ_QXTF01000003.1"/>
</dbReference>
<feature type="transmembrane region" description="Helical" evidence="2">
    <location>
        <begin position="100"/>
        <end position="119"/>
    </location>
</feature>
<evidence type="ECO:0000313" key="5">
    <source>
        <dbReference type="EMBL" id="RIX27438.1"/>
    </source>
</evidence>
<gene>
    <name evidence="5" type="ORF">D3M59_10405</name>
</gene>
<keyword evidence="2" id="KW-1133">Transmembrane helix</keyword>
<sequence length="225" mass="24247">MKRNDRSIGIALSFLAALTIVTGSPASAHEEHRRQREAAAKAEQMRQQAAAQPESVVPSAADPTVMHAQMGEMIDMPKVDRSKMSTTARLLDWIGRLHPIIVHFPIAFFPAAFFTAIVGRKRPAYAKPIQFLVVSGGIIAPIAAVLGWIDGGFTPATDDWLLSVHRWFGTGVGVGALALAVWAIRKPEEDRSAGMIFGLGVMTAAIVTQGWFGGALTHGADHMNW</sequence>
<keyword evidence="3" id="KW-0732">Signal</keyword>
<dbReference type="AlphaFoldDB" id="A0A418PZD4"/>
<organism evidence="5 6">
    <name type="scientific">Sphingomonas edaphi</name>
    <dbReference type="NCBI Taxonomy" id="2315689"/>
    <lineage>
        <taxon>Bacteria</taxon>
        <taxon>Pseudomonadati</taxon>
        <taxon>Pseudomonadota</taxon>
        <taxon>Alphaproteobacteria</taxon>
        <taxon>Sphingomonadales</taxon>
        <taxon>Sphingomonadaceae</taxon>
        <taxon>Sphingomonas</taxon>
    </lineage>
</organism>
<dbReference type="InterPro" id="IPR019251">
    <property type="entry name" value="DUF2231_TM"/>
</dbReference>
<feature type="chain" id="PRO_5019221215" description="DUF2231 domain-containing protein" evidence="3">
    <location>
        <begin position="29"/>
        <end position="225"/>
    </location>
</feature>
<evidence type="ECO:0000256" key="3">
    <source>
        <dbReference type="SAM" id="SignalP"/>
    </source>
</evidence>
<evidence type="ECO:0000256" key="2">
    <source>
        <dbReference type="SAM" id="Phobius"/>
    </source>
</evidence>
<dbReference type="Pfam" id="PF09990">
    <property type="entry name" value="DUF2231"/>
    <property type="match status" value="1"/>
</dbReference>
<feature type="signal peptide" evidence="3">
    <location>
        <begin position="1"/>
        <end position="28"/>
    </location>
</feature>
<proteinExistence type="predicted"/>
<evidence type="ECO:0000313" key="6">
    <source>
        <dbReference type="Proteomes" id="UP000285023"/>
    </source>
</evidence>
<protein>
    <recommendedName>
        <fullName evidence="4">DUF2231 domain-containing protein</fullName>
    </recommendedName>
</protein>
<dbReference type="OrthoDB" id="7500556at2"/>
<keyword evidence="2" id="KW-0472">Membrane</keyword>
<keyword evidence="6" id="KW-1185">Reference proteome</keyword>
<name>A0A418PZD4_9SPHN</name>
<feature type="domain" description="DUF2231" evidence="4">
    <location>
        <begin position="97"/>
        <end position="217"/>
    </location>
</feature>
<evidence type="ECO:0000259" key="4">
    <source>
        <dbReference type="Pfam" id="PF09990"/>
    </source>
</evidence>
<feature type="compositionally biased region" description="Basic and acidic residues" evidence="1">
    <location>
        <begin position="28"/>
        <end position="44"/>
    </location>
</feature>
<dbReference type="Proteomes" id="UP000285023">
    <property type="component" value="Unassembled WGS sequence"/>
</dbReference>
<feature type="transmembrane region" description="Helical" evidence="2">
    <location>
        <begin position="196"/>
        <end position="216"/>
    </location>
</feature>
<feature type="transmembrane region" description="Helical" evidence="2">
    <location>
        <begin position="131"/>
        <end position="149"/>
    </location>
</feature>
<dbReference type="EMBL" id="QXTF01000003">
    <property type="protein sequence ID" value="RIX27438.1"/>
    <property type="molecule type" value="Genomic_DNA"/>
</dbReference>
<accession>A0A418PZD4</accession>
<feature type="region of interest" description="Disordered" evidence="1">
    <location>
        <begin position="25"/>
        <end position="58"/>
    </location>
</feature>
<evidence type="ECO:0000256" key="1">
    <source>
        <dbReference type="SAM" id="MobiDB-lite"/>
    </source>
</evidence>
<keyword evidence="2" id="KW-0812">Transmembrane</keyword>
<reference evidence="5 6" key="1">
    <citation type="submission" date="2018-09" db="EMBL/GenBank/DDBJ databases">
        <title>Sphingomonas sp. DAC4.</title>
        <authorList>
            <person name="Seo T."/>
        </authorList>
    </citation>
    <scope>NUCLEOTIDE SEQUENCE [LARGE SCALE GENOMIC DNA]</scope>
    <source>
        <strain evidence="5 6">DAC4</strain>
    </source>
</reference>